<dbReference type="Gene3D" id="3.40.50.200">
    <property type="entry name" value="Peptidase S8/S53 domain"/>
    <property type="match status" value="1"/>
</dbReference>
<reference evidence="9 10" key="1">
    <citation type="submission" date="2016-10" db="EMBL/GenBank/DDBJ databases">
        <authorList>
            <person name="de Groot N.N."/>
        </authorList>
    </citation>
    <scope>NUCLEOTIDE SEQUENCE [LARGE SCALE GENOMIC DNA]</scope>
    <source>
        <strain evidence="10">P4B,CCM 7963,CECT 7998,DSM 25260,IBRC-M 10614,KCTC 13821</strain>
    </source>
</reference>
<keyword evidence="4 6" id="KW-0720">Serine protease</keyword>
<feature type="domain" description="Peptidase S8/S53" evidence="8">
    <location>
        <begin position="148"/>
        <end position="432"/>
    </location>
</feature>
<dbReference type="InterPro" id="IPR036852">
    <property type="entry name" value="Peptidase_S8/S53_dom_sf"/>
</dbReference>
<organism evidence="9 10">
    <name type="scientific">Alteribacillus bidgolensis</name>
    <dbReference type="NCBI Taxonomy" id="930129"/>
    <lineage>
        <taxon>Bacteria</taxon>
        <taxon>Bacillati</taxon>
        <taxon>Bacillota</taxon>
        <taxon>Bacilli</taxon>
        <taxon>Bacillales</taxon>
        <taxon>Bacillaceae</taxon>
        <taxon>Alteribacillus</taxon>
    </lineage>
</organism>
<evidence type="ECO:0000256" key="4">
    <source>
        <dbReference type="ARBA" id="ARBA00022825"/>
    </source>
</evidence>
<dbReference type="PANTHER" id="PTHR43806:SF65">
    <property type="entry name" value="SERINE PROTEASE APRX"/>
    <property type="match status" value="1"/>
</dbReference>
<dbReference type="PROSITE" id="PS00136">
    <property type="entry name" value="SUBTILASE_ASP"/>
    <property type="match status" value="1"/>
</dbReference>
<sequence>MFGYKMTQMVRSYSNQLDKPLKEEILHFYEPFKRIPCFLHKAAEFYINKSKQMSVVIEFNHDHYQKGYGEVCRLINGKRKCGVRQQFPIVSCCSANVTPAVIEQILHSCGHIKKVYLNRKVTALLDTAVSAANARNIERNGEDLELTGNGTTVAVVDTGIYPHSDLEGRIAGFADFIGNETDPYDDNGHGTHCAGCVAGDGSASSGQYRGPAPQADVVGVKVLDKNGSGTLETIMQGVQWCIDYNANQENAIDIISMSLGSSAQRYESEKEDPMVKMVDKAWENGIVVVAAAGNEGPEPQTIASPGISETILTVGALDDQETELRDDDEVADFSSRGPTIYGKTKPDILAPGVHITSLRAPNSLIDKTQKVNREGENYFTLSGTSMAAPICAGVVALLLEYEPQLTPDRVKELLKEGADYWNDRNPNIYGAGYLNAKNSISLF</sequence>
<dbReference type="SUPFAM" id="SSF52743">
    <property type="entry name" value="Subtilisin-like"/>
    <property type="match status" value="1"/>
</dbReference>
<comment type="similarity">
    <text evidence="1 6 7">Belongs to the peptidase S8 family.</text>
</comment>
<keyword evidence="2 6" id="KW-0645">Protease</keyword>
<protein>
    <submittedName>
        <fullName evidence="9">Serine protease AprX</fullName>
    </submittedName>
</protein>
<evidence type="ECO:0000256" key="6">
    <source>
        <dbReference type="PROSITE-ProRule" id="PRU01240"/>
    </source>
</evidence>
<accession>A0A1G8F131</accession>
<evidence type="ECO:0000259" key="8">
    <source>
        <dbReference type="Pfam" id="PF00082"/>
    </source>
</evidence>
<dbReference type="InterPro" id="IPR023827">
    <property type="entry name" value="Peptidase_S8_Asp-AS"/>
</dbReference>
<dbReference type="InterPro" id="IPR015500">
    <property type="entry name" value="Peptidase_S8_subtilisin-rel"/>
</dbReference>
<dbReference type="RefSeq" id="WP_091581918.1">
    <property type="nucleotide sequence ID" value="NZ_FNDU01000002.1"/>
</dbReference>
<dbReference type="PROSITE" id="PS51892">
    <property type="entry name" value="SUBTILASE"/>
    <property type="match status" value="1"/>
</dbReference>
<dbReference type="AlphaFoldDB" id="A0A1G8F131"/>
<feature type="active site" description="Charge relay system" evidence="5 6">
    <location>
        <position position="189"/>
    </location>
</feature>
<evidence type="ECO:0000256" key="1">
    <source>
        <dbReference type="ARBA" id="ARBA00011073"/>
    </source>
</evidence>
<dbReference type="STRING" id="930129.SAMN05216352_102473"/>
<feature type="active site" description="Charge relay system" evidence="5 6">
    <location>
        <position position="157"/>
    </location>
</feature>
<dbReference type="GO" id="GO:0004252">
    <property type="term" value="F:serine-type endopeptidase activity"/>
    <property type="evidence" value="ECO:0007669"/>
    <property type="project" value="UniProtKB-UniRule"/>
</dbReference>
<dbReference type="InterPro" id="IPR050131">
    <property type="entry name" value="Peptidase_S8_subtilisin-like"/>
</dbReference>
<dbReference type="InterPro" id="IPR022398">
    <property type="entry name" value="Peptidase_S8_His-AS"/>
</dbReference>
<evidence type="ECO:0000313" key="10">
    <source>
        <dbReference type="Proteomes" id="UP000199017"/>
    </source>
</evidence>
<dbReference type="Pfam" id="PF00082">
    <property type="entry name" value="Peptidase_S8"/>
    <property type="match status" value="1"/>
</dbReference>
<evidence type="ECO:0000256" key="2">
    <source>
        <dbReference type="ARBA" id="ARBA00022670"/>
    </source>
</evidence>
<dbReference type="PRINTS" id="PR00723">
    <property type="entry name" value="SUBTILISIN"/>
</dbReference>
<name>A0A1G8F131_9BACI</name>
<evidence type="ECO:0000256" key="5">
    <source>
        <dbReference type="PIRSR" id="PIRSR615500-1"/>
    </source>
</evidence>
<gene>
    <name evidence="9" type="ORF">SAMN05216352_102473</name>
</gene>
<dbReference type="Proteomes" id="UP000199017">
    <property type="component" value="Unassembled WGS sequence"/>
</dbReference>
<keyword evidence="10" id="KW-1185">Reference proteome</keyword>
<dbReference type="PANTHER" id="PTHR43806">
    <property type="entry name" value="PEPTIDASE S8"/>
    <property type="match status" value="1"/>
</dbReference>
<dbReference type="InterPro" id="IPR023828">
    <property type="entry name" value="Peptidase_S8_Ser-AS"/>
</dbReference>
<evidence type="ECO:0000256" key="7">
    <source>
        <dbReference type="RuleBase" id="RU003355"/>
    </source>
</evidence>
<dbReference type="PROSITE" id="PS00138">
    <property type="entry name" value="SUBTILASE_SER"/>
    <property type="match status" value="1"/>
</dbReference>
<dbReference type="EMBL" id="FNDU01000002">
    <property type="protein sequence ID" value="SDH75822.1"/>
    <property type="molecule type" value="Genomic_DNA"/>
</dbReference>
<feature type="active site" description="Charge relay system" evidence="5 6">
    <location>
        <position position="385"/>
    </location>
</feature>
<dbReference type="GO" id="GO:0006508">
    <property type="term" value="P:proteolysis"/>
    <property type="evidence" value="ECO:0007669"/>
    <property type="project" value="UniProtKB-KW"/>
</dbReference>
<keyword evidence="3 6" id="KW-0378">Hydrolase</keyword>
<dbReference type="CDD" id="cd07487">
    <property type="entry name" value="Peptidases_S8_1"/>
    <property type="match status" value="1"/>
</dbReference>
<evidence type="ECO:0000313" key="9">
    <source>
        <dbReference type="EMBL" id="SDH75822.1"/>
    </source>
</evidence>
<dbReference type="InterPro" id="IPR000209">
    <property type="entry name" value="Peptidase_S8/S53_dom"/>
</dbReference>
<proteinExistence type="inferred from homology"/>
<dbReference type="OrthoDB" id="9798386at2"/>
<evidence type="ECO:0000256" key="3">
    <source>
        <dbReference type="ARBA" id="ARBA00022801"/>
    </source>
</evidence>
<dbReference type="PROSITE" id="PS00137">
    <property type="entry name" value="SUBTILASE_HIS"/>
    <property type="match status" value="1"/>
</dbReference>